<evidence type="ECO:0000313" key="8">
    <source>
        <dbReference type="Proteomes" id="UP001163846"/>
    </source>
</evidence>
<dbReference type="Proteomes" id="UP001163846">
    <property type="component" value="Unassembled WGS sequence"/>
</dbReference>
<evidence type="ECO:0000313" key="7">
    <source>
        <dbReference type="EMBL" id="KAJ3845207.1"/>
    </source>
</evidence>
<comment type="caution">
    <text evidence="7">The sequence shown here is derived from an EMBL/GenBank/DDBJ whole genome shotgun (WGS) entry which is preliminary data.</text>
</comment>
<evidence type="ECO:0000256" key="5">
    <source>
        <dbReference type="ARBA" id="ARBA00023136"/>
    </source>
</evidence>
<keyword evidence="4 6" id="KW-1133">Transmembrane helix</keyword>
<feature type="transmembrane region" description="Helical" evidence="6">
    <location>
        <begin position="7"/>
        <end position="26"/>
    </location>
</feature>
<feature type="transmembrane region" description="Helical" evidence="6">
    <location>
        <begin position="32"/>
        <end position="55"/>
    </location>
</feature>
<reference evidence="7" key="1">
    <citation type="submission" date="2022-08" db="EMBL/GenBank/DDBJ databases">
        <authorList>
            <consortium name="DOE Joint Genome Institute"/>
            <person name="Min B."/>
            <person name="Riley R."/>
            <person name="Sierra-Patev S."/>
            <person name="Naranjo-Ortiz M."/>
            <person name="Looney B."/>
            <person name="Konkel Z."/>
            <person name="Slot J.C."/>
            <person name="Sakamoto Y."/>
            <person name="Steenwyk J.L."/>
            <person name="Rokas A."/>
            <person name="Carro J."/>
            <person name="Camarero S."/>
            <person name="Ferreira P."/>
            <person name="Molpeceres G."/>
            <person name="Ruiz-Duenas F.J."/>
            <person name="Serrano A."/>
            <person name="Henrissat B."/>
            <person name="Drula E."/>
            <person name="Hughes K.W."/>
            <person name="Mata J.L."/>
            <person name="Ishikawa N.K."/>
            <person name="Vargas-Isla R."/>
            <person name="Ushijima S."/>
            <person name="Smith C.A."/>
            <person name="Ahrendt S."/>
            <person name="Andreopoulos W."/>
            <person name="He G."/>
            <person name="Labutti K."/>
            <person name="Lipzen A."/>
            <person name="Ng V."/>
            <person name="Sandor L."/>
            <person name="Barry K."/>
            <person name="Martinez A.T."/>
            <person name="Xiao Y."/>
            <person name="Gibbons J.G."/>
            <person name="Terashima K."/>
            <person name="Hibbett D.S."/>
            <person name="Grigoriev I.V."/>
        </authorList>
    </citation>
    <scope>NUCLEOTIDE SEQUENCE</scope>
    <source>
        <strain evidence="7">TFB9207</strain>
    </source>
</reference>
<comment type="subcellular location">
    <subcellularLocation>
        <location evidence="1">Membrane</location>
    </subcellularLocation>
</comment>
<keyword evidence="8" id="KW-1185">Reference proteome</keyword>
<evidence type="ECO:0000256" key="3">
    <source>
        <dbReference type="ARBA" id="ARBA00022692"/>
    </source>
</evidence>
<evidence type="ECO:0000256" key="2">
    <source>
        <dbReference type="ARBA" id="ARBA00009530"/>
    </source>
</evidence>
<accession>A0AA38UND9</accession>
<dbReference type="PANTHER" id="PTHR21659:SF42">
    <property type="entry name" value="UPF0057 MEMBRANE PROTEIN ZK632.10-RELATED"/>
    <property type="match status" value="1"/>
</dbReference>
<dbReference type="InterPro" id="IPR000612">
    <property type="entry name" value="PMP3"/>
</dbReference>
<evidence type="ECO:0000256" key="1">
    <source>
        <dbReference type="ARBA" id="ARBA00004370"/>
    </source>
</evidence>
<name>A0AA38UND9_9AGAR</name>
<dbReference type="PANTHER" id="PTHR21659">
    <property type="entry name" value="HYDROPHOBIC PROTEIN RCI2 LOW TEMPERATURE AND SALT RESPONSIVE PROTEIN LTI6 -RELATED"/>
    <property type="match status" value="1"/>
</dbReference>
<gene>
    <name evidence="7" type="ORF">F5878DRAFT_358947</name>
</gene>
<keyword evidence="5 6" id="KW-0472">Membrane</keyword>
<proteinExistence type="inferred from homology"/>
<organism evidence="7 8">
    <name type="scientific">Lentinula raphanica</name>
    <dbReference type="NCBI Taxonomy" id="153919"/>
    <lineage>
        <taxon>Eukaryota</taxon>
        <taxon>Fungi</taxon>
        <taxon>Dikarya</taxon>
        <taxon>Basidiomycota</taxon>
        <taxon>Agaricomycotina</taxon>
        <taxon>Agaricomycetes</taxon>
        <taxon>Agaricomycetidae</taxon>
        <taxon>Agaricales</taxon>
        <taxon>Marasmiineae</taxon>
        <taxon>Omphalotaceae</taxon>
        <taxon>Lentinula</taxon>
    </lineage>
</organism>
<dbReference type="AlphaFoldDB" id="A0AA38UND9"/>
<dbReference type="EMBL" id="MU805940">
    <property type="protein sequence ID" value="KAJ3845207.1"/>
    <property type="molecule type" value="Genomic_DNA"/>
</dbReference>
<protein>
    <submittedName>
        <fullName evidence="7">Uncharacterized protein</fullName>
    </submittedName>
</protein>
<dbReference type="Pfam" id="PF01679">
    <property type="entry name" value="Pmp3"/>
    <property type="match status" value="1"/>
</dbReference>
<comment type="similarity">
    <text evidence="2">Belongs to the UPF0057 (PMP3) family.</text>
</comment>
<evidence type="ECO:0000256" key="4">
    <source>
        <dbReference type="ARBA" id="ARBA00022989"/>
    </source>
</evidence>
<evidence type="ECO:0000256" key="6">
    <source>
        <dbReference type="SAM" id="Phobius"/>
    </source>
</evidence>
<dbReference type="GO" id="GO:0016020">
    <property type="term" value="C:membrane"/>
    <property type="evidence" value="ECO:0007669"/>
    <property type="project" value="UniProtKB-SubCell"/>
</dbReference>
<keyword evidence="3 6" id="KW-0812">Transmembrane</keyword>
<sequence>MAIRSEDILIIICAIILPPVAVFLLKRPVSDILINILLTFFVFWIGGIIHALYLWNEKKKAWF</sequence>